<comment type="caution">
    <text evidence="1">The sequence shown here is derived from an EMBL/GenBank/DDBJ whole genome shotgun (WGS) entry which is preliminary data.</text>
</comment>
<dbReference type="AlphaFoldDB" id="X1FP47"/>
<dbReference type="EMBL" id="BARU01001461">
    <property type="protein sequence ID" value="GAH31144.1"/>
    <property type="molecule type" value="Genomic_DNA"/>
</dbReference>
<proteinExistence type="predicted"/>
<organism evidence="1">
    <name type="scientific">marine sediment metagenome</name>
    <dbReference type="NCBI Taxonomy" id="412755"/>
    <lineage>
        <taxon>unclassified sequences</taxon>
        <taxon>metagenomes</taxon>
        <taxon>ecological metagenomes</taxon>
    </lineage>
</organism>
<name>X1FP47_9ZZZZ</name>
<gene>
    <name evidence="1" type="ORF">S03H2_03832</name>
</gene>
<reference evidence="1" key="1">
    <citation type="journal article" date="2014" name="Front. Microbiol.">
        <title>High frequency of phylogenetically diverse reductive dehalogenase-homologous genes in deep subseafloor sedimentary metagenomes.</title>
        <authorList>
            <person name="Kawai M."/>
            <person name="Futagami T."/>
            <person name="Toyoda A."/>
            <person name="Takaki Y."/>
            <person name="Nishi S."/>
            <person name="Hori S."/>
            <person name="Arai W."/>
            <person name="Tsubouchi T."/>
            <person name="Morono Y."/>
            <person name="Uchiyama I."/>
            <person name="Ito T."/>
            <person name="Fujiyama A."/>
            <person name="Inagaki F."/>
            <person name="Takami H."/>
        </authorList>
    </citation>
    <scope>NUCLEOTIDE SEQUENCE</scope>
    <source>
        <strain evidence="1">Expedition CK06-06</strain>
    </source>
</reference>
<accession>X1FP47</accession>
<evidence type="ECO:0000313" key="1">
    <source>
        <dbReference type="EMBL" id="GAH31144.1"/>
    </source>
</evidence>
<sequence length="65" mass="7508">MKNFKAICRRSRNIFFAITPNRSRPYRQSVNSHFIITLDEEIFAGSEMSIFLGLSSAHLENIAFL</sequence>
<protein>
    <submittedName>
        <fullName evidence="1">Uncharacterized protein</fullName>
    </submittedName>
</protein>